<organism evidence="2 3">
    <name type="scientific">Dunaliella salina</name>
    <name type="common">Green alga</name>
    <name type="synonym">Protococcus salinus</name>
    <dbReference type="NCBI Taxonomy" id="3046"/>
    <lineage>
        <taxon>Eukaryota</taxon>
        <taxon>Viridiplantae</taxon>
        <taxon>Chlorophyta</taxon>
        <taxon>core chlorophytes</taxon>
        <taxon>Chlorophyceae</taxon>
        <taxon>CS clade</taxon>
        <taxon>Chlamydomonadales</taxon>
        <taxon>Dunaliellaceae</taxon>
        <taxon>Dunaliella</taxon>
    </lineage>
</organism>
<feature type="compositionally biased region" description="Polar residues" evidence="1">
    <location>
        <begin position="1"/>
        <end position="11"/>
    </location>
</feature>
<dbReference type="EMBL" id="MU070561">
    <property type="protein sequence ID" value="KAF5827207.1"/>
    <property type="molecule type" value="Genomic_DNA"/>
</dbReference>
<feature type="compositionally biased region" description="Polar residues" evidence="1">
    <location>
        <begin position="20"/>
        <end position="30"/>
    </location>
</feature>
<sequence length="111" mass="12244">MCDSALTSSIHLTPHAPQAKQAQESTSNSLAHPVHRLLPLTAPHSSGLTFERESYSTSHDASKRDEGFKWGTRVTPCQVSRQDKTHTRGSSPRVAMAPLSDVHHQYDQLTN</sequence>
<proteinExistence type="predicted"/>
<feature type="compositionally biased region" description="Basic and acidic residues" evidence="1">
    <location>
        <begin position="50"/>
        <end position="68"/>
    </location>
</feature>
<name>A0ABQ7FXW5_DUNSA</name>
<accession>A0ABQ7FXW5</accession>
<feature type="compositionally biased region" description="Basic and acidic residues" evidence="1">
    <location>
        <begin position="101"/>
        <end position="111"/>
    </location>
</feature>
<evidence type="ECO:0000256" key="1">
    <source>
        <dbReference type="SAM" id="MobiDB-lite"/>
    </source>
</evidence>
<reference evidence="2" key="1">
    <citation type="submission" date="2017-08" db="EMBL/GenBank/DDBJ databases">
        <authorList>
            <person name="Polle J.E."/>
            <person name="Barry K."/>
            <person name="Cushman J."/>
            <person name="Schmutz J."/>
            <person name="Tran D."/>
            <person name="Hathwaick L.T."/>
            <person name="Yim W.C."/>
            <person name="Jenkins J."/>
            <person name="Mckie-Krisberg Z.M."/>
            <person name="Prochnik S."/>
            <person name="Lindquist E."/>
            <person name="Dockter R.B."/>
            <person name="Adam C."/>
            <person name="Molina H."/>
            <person name="Bunkerborg J."/>
            <person name="Jin E."/>
            <person name="Buchheim M."/>
            <person name="Magnuson J."/>
        </authorList>
    </citation>
    <scope>NUCLEOTIDE SEQUENCE</scope>
    <source>
        <strain evidence="2">CCAP 19/18</strain>
    </source>
</reference>
<keyword evidence="3" id="KW-1185">Reference proteome</keyword>
<evidence type="ECO:0000313" key="3">
    <source>
        <dbReference type="Proteomes" id="UP000815325"/>
    </source>
</evidence>
<evidence type="ECO:0008006" key="4">
    <source>
        <dbReference type="Google" id="ProtNLM"/>
    </source>
</evidence>
<feature type="region of interest" description="Disordered" evidence="1">
    <location>
        <begin position="1"/>
        <end position="111"/>
    </location>
</feature>
<protein>
    <recommendedName>
        <fullName evidence="4">Encoded protein</fullName>
    </recommendedName>
</protein>
<evidence type="ECO:0000313" key="2">
    <source>
        <dbReference type="EMBL" id="KAF5827207.1"/>
    </source>
</evidence>
<dbReference type="Proteomes" id="UP000815325">
    <property type="component" value="Unassembled WGS sequence"/>
</dbReference>
<gene>
    <name evidence="2" type="ORF">DUNSADRAFT_1145</name>
</gene>
<comment type="caution">
    <text evidence="2">The sequence shown here is derived from an EMBL/GenBank/DDBJ whole genome shotgun (WGS) entry which is preliminary data.</text>
</comment>